<keyword evidence="7 19" id="KW-1003">Cell membrane</keyword>
<keyword evidence="10 19" id="KW-0812">Transmembrane</keyword>
<dbReference type="RefSeq" id="WP_025789846.1">
    <property type="nucleotide sequence ID" value="NZ_KB899210.1"/>
</dbReference>
<evidence type="ECO:0000256" key="17">
    <source>
        <dbReference type="ARBA" id="ARBA00048623"/>
    </source>
</evidence>
<evidence type="ECO:0000313" key="21">
    <source>
        <dbReference type="Proteomes" id="UP000027442"/>
    </source>
</evidence>
<keyword evidence="12 19" id="KW-1133">Transmembrane helix</keyword>
<comment type="caution">
    <text evidence="20">The sequence shown here is derived from an EMBL/GenBank/DDBJ whole genome shotgun (WGS) entry which is preliminary data.</text>
</comment>
<dbReference type="PANTHER" id="PTHR34148:SF1">
    <property type="entry name" value="ADENOSYLCOBINAMIDE-GDP RIBAZOLETRANSFERASE"/>
    <property type="match status" value="1"/>
</dbReference>
<comment type="catalytic activity">
    <reaction evidence="17 19">
        <text>alpha-ribazole + adenosylcob(III)inamide-GDP = adenosylcob(III)alamin + GMP + H(+)</text>
        <dbReference type="Rhea" id="RHEA:16049"/>
        <dbReference type="ChEBI" id="CHEBI:10329"/>
        <dbReference type="ChEBI" id="CHEBI:15378"/>
        <dbReference type="ChEBI" id="CHEBI:18408"/>
        <dbReference type="ChEBI" id="CHEBI:58115"/>
        <dbReference type="ChEBI" id="CHEBI:60487"/>
        <dbReference type="EC" id="2.7.8.26"/>
    </reaction>
</comment>
<dbReference type="PATRIC" id="fig|1122985.7.peg.515"/>
<evidence type="ECO:0000256" key="15">
    <source>
        <dbReference type="ARBA" id="ARBA00032605"/>
    </source>
</evidence>
<feature type="transmembrane region" description="Helical" evidence="19">
    <location>
        <begin position="248"/>
        <end position="270"/>
    </location>
</feature>
<dbReference type="HAMAP" id="MF_00719">
    <property type="entry name" value="CobS"/>
    <property type="match status" value="1"/>
</dbReference>
<evidence type="ECO:0000256" key="9">
    <source>
        <dbReference type="ARBA" id="ARBA00022679"/>
    </source>
</evidence>
<comment type="subcellular location">
    <subcellularLocation>
        <location evidence="2 19">Cell membrane</location>
        <topology evidence="2 19">Multi-pass membrane protein</topology>
    </subcellularLocation>
</comment>
<evidence type="ECO:0000256" key="13">
    <source>
        <dbReference type="ARBA" id="ARBA00023136"/>
    </source>
</evidence>
<organism evidence="20 21">
    <name type="scientific">Hoylesella loescheii DSM 19665 = JCM 12249 = ATCC 15930</name>
    <dbReference type="NCBI Taxonomy" id="1122985"/>
    <lineage>
        <taxon>Bacteria</taxon>
        <taxon>Pseudomonadati</taxon>
        <taxon>Bacteroidota</taxon>
        <taxon>Bacteroidia</taxon>
        <taxon>Bacteroidales</taxon>
        <taxon>Prevotellaceae</taxon>
        <taxon>Hoylesella</taxon>
    </lineage>
</organism>
<dbReference type="GO" id="GO:0005886">
    <property type="term" value="C:plasma membrane"/>
    <property type="evidence" value="ECO:0007669"/>
    <property type="project" value="UniProtKB-SubCell"/>
</dbReference>
<comment type="catalytic activity">
    <reaction evidence="18 19">
        <text>alpha-ribazole 5'-phosphate + adenosylcob(III)inamide-GDP = adenosylcob(III)alamin 5'-phosphate + GMP + H(+)</text>
        <dbReference type="Rhea" id="RHEA:23560"/>
        <dbReference type="ChEBI" id="CHEBI:15378"/>
        <dbReference type="ChEBI" id="CHEBI:57918"/>
        <dbReference type="ChEBI" id="CHEBI:58115"/>
        <dbReference type="ChEBI" id="CHEBI:60487"/>
        <dbReference type="ChEBI" id="CHEBI:60493"/>
        <dbReference type="EC" id="2.7.8.26"/>
    </reaction>
</comment>
<name>A0A069QUG0_HOYLO</name>
<evidence type="ECO:0000256" key="16">
    <source>
        <dbReference type="ARBA" id="ARBA00032853"/>
    </source>
</evidence>
<accession>A0A069QUG0</accession>
<comment type="cofactor">
    <cofactor evidence="1 19">
        <name>Mg(2+)</name>
        <dbReference type="ChEBI" id="CHEBI:18420"/>
    </cofactor>
</comment>
<evidence type="ECO:0000256" key="1">
    <source>
        <dbReference type="ARBA" id="ARBA00001946"/>
    </source>
</evidence>
<dbReference type="GO" id="GO:0008818">
    <property type="term" value="F:cobalamin 5'-phosphate synthase activity"/>
    <property type="evidence" value="ECO:0007669"/>
    <property type="project" value="UniProtKB-UniRule"/>
</dbReference>
<evidence type="ECO:0000256" key="12">
    <source>
        <dbReference type="ARBA" id="ARBA00022989"/>
    </source>
</evidence>
<dbReference type="EC" id="2.7.8.26" evidence="5 19"/>
<feature type="transmembrane region" description="Helical" evidence="19">
    <location>
        <begin position="70"/>
        <end position="87"/>
    </location>
</feature>
<proteinExistence type="inferred from homology"/>
<keyword evidence="21" id="KW-1185">Reference proteome</keyword>
<dbReference type="eggNOG" id="COG0368">
    <property type="taxonomic scope" value="Bacteria"/>
</dbReference>
<evidence type="ECO:0000256" key="10">
    <source>
        <dbReference type="ARBA" id="ARBA00022692"/>
    </source>
</evidence>
<dbReference type="UniPathway" id="UPA00148">
    <property type="reaction ID" value="UER00238"/>
</dbReference>
<sequence>MRISTNTSKWYDRPWAAFIFFTRLPFWRIHQPPKDAYESVVEFWPLAGWLTGALMGAIIWFGAKVLPFPIVLLAAIAARLLITGALHEDGLADFFDGFGGGGKDRSRILAIMKDSHIGTFGILSLIVYFALFFTCMLSLGPLYAALVACAADPFCKMVAGQITQILPYARTEEQAKAHNLYRKFNLLAGLSLMVQGLAPFIGLLYFDSHWGSGRLDWNFLVAAPCLTMFFLYILMLRRIKGYTGDCCGAVFLLCELAFHLTAVVLLTSTLTL</sequence>
<evidence type="ECO:0000256" key="18">
    <source>
        <dbReference type="ARBA" id="ARBA00049504"/>
    </source>
</evidence>
<keyword evidence="13 19" id="KW-0472">Membrane</keyword>
<feature type="transmembrane region" description="Helical" evidence="19">
    <location>
        <begin position="217"/>
        <end position="236"/>
    </location>
</feature>
<evidence type="ECO:0000256" key="8">
    <source>
        <dbReference type="ARBA" id="ARBA00022573"/>
    </source>
</evidence>
<dbReference type="AlphaFoldDB" id="A0A069QUG0"/>
<dbReference type="HOGENOM" id="CLU_057426_1_1_10"/>
<evidence type="ECO:0000256" key="3">
    <source>
        <dbReference type="ARBA" id="ARBA00004663"/>
    </source>
</evidence>
<comment type="similarity">
    <text evidence="4 19">Belongs to the CobS family.</text>
</comment>
<dbReference type="GO" id="GO:0009236">
    <property type="term" value="P:cobalamin biosynthetic process"/>
    <property type="evidence" value="ECO:0007669"/>
    <property type="project" value="UniProtKB-UniRule"/>
</dbReference>
<feature type="transmembrane region" description="Helical" evidence="19">
    <location>
        <begin position="43"/>
        <end position="63"/>
    </location>
</feature>
<feature type="transmembrane region" description="Helical" evidence="19">
    <location>
        <begin position="122"/>
        <end position="147"/>
    </location>
</feature>
<evidence type="ECO:0000256" key="5">
    <source>
        <dbReference type="ARBA" id="ARBA00013200"/>
    </source>
</evidence>
<evidence type="ECO:0000256" key="2">
    <source>
        <dbReference type="ARBA" id="ARBA00004651"/>
    </source>
</evidence>
<evidence type="ECO:0000256" key="7">
    <source>
        <dbReference type="ARBA" id="ARBA00022475"/>
    </source>
</evidence>
<evidence type="ECO:0000256" key="4">
    <source>
        <dbReference type="ARBA" id="ARBA00010561"/>
    </source>
</evidence>
<keyword evidence="11 19" id="KW-0460">Magnesium</keyword>
<gene>
    <name evidence="19" type="primary">cobS</name>
    <name evidence="20" type="ORF">HMPREF1991_00492</name>
</gene>
<comment type="pathway">
    <text evidence="3 19">Cofactor biosynthesis; adenosylcobalamin biosynthesis; adenosylcobalamin from cob(II)yrinate a,c-diamide: step 7/7.</text>
</comment>
<protein>
    <recommendedName>
        <fullName evidence="6 19">Adenosylcobinamide-GDP ribazoletransferase</fullName>
        <ecNumber evidence="5 19">2.7.8.26</ecNumber>
    </recommendedName>
    <alternativeName>
        <fullName evidence="16 19">Cobalamin synthase</fullName>
    </alternativeName>
    <alternativeName>
        <fullName evidence="15 19">Cobalamin-5'-phosphate synthase</fullName>
    </alternativeName>
</protein>
<keyword evidence="9 19" id="KW-0808">Transferase</keyword>
<dbReference type="Pfam" id="PF02654">
    <property type="entry name" value="CobS"/>
    <property type="match status" value="1"/>
</dbReference>
<evidence type="ECO:0000256" key="11">
    <source>
        <dbReference type="ARBA" id="ARBA00022842"/>
    </source>
</evidence>
<evidence type="ECO:0000256" key="19">
    <source>
        <dbReference type="HAMAP-Rule" id="MF_00719"/>
    </source>
</evidence>
<dbReference type="EMBL" id="JNGW01000015">
    <property type="protein sequence ID" value="KDR53516.1"/>
    <property type="molecule type" value="Genomic_DNA"/>
</dbReference>
<evidence type="ECO:0000256" key="6">
    <source>
        <dbReference type="ARBA" id="ARBA00015850"/>
    </source>
</evidence>
<dbReference type="InterPro" id="IPR003805">
    <property type="entry name" value="CobS"/>
</dbReference>
<dbReference type="GO" id="GO:0051073">
    <property type="term" value="F:adenosylcobinamide-GDP ribazoletransferase activity"/>
    <property type="evidence" value="ECO:0007669"/>
    <property type="project" value="UniProtKB-UniRule"/>
</dbReference>
<reference evidence="20 21" key="1">
    <citation type="submission" date="2013-08" db="EMBL/GenBank/DDBJ databases">
        <authorList>
            <person name="Weinstock G."/>
            <person name="Sodergren E."/>
            <person name="Wylie T."/>
            <person name="Fulton L."/>
            <person name="Fulton R."/>
            <person name="Fronick C."/>
            <person name="O'Laughlin M."/>
            <person name="Godfrey J."/>
            <person name="Miner T."/>
            <person name="Herter B."/>
            <person name="Appelbaum E."/>
            <person name="Cordes M."/>
            <person name="Lek S."/>
            <person name="Wollam A."/>
            <person name="Pepin K.H."/>
            <person name="Palsikar V.B."/>
            <person name="Mitreva M."/>
            <person name="Wilson R.K."/>
        </authorList>
    </citation>
    <scope>NUCLEOTIDE SEQUENCE [LARGE SCALE GENOMIC DNA]</scope>
    <source>
        <strain evidence="20 21">ATCC 15930</strain>
    </source>
</reference>
<feature type="transmembrane region" description="Helical" evidence="19">
    <location>
        <begin position="184"/>
        <end position="205"/>
    </location>
</feature>
<evidence type="ECO:0000313" key="20">
    <source>
        <dbReference type="EMBL" id="KDR53516.1"/>
    </source>
</evidence>
<comment type="function">
    <text evidence="14 19">Joins adenosylcobinamide-GDP and alpha-ribazole to generate adenosylcobalamin (Ado-cobalamin). Also synthesizes adenosylcobalamin 5'-phosphate from adenosylcobinamide-GDP and alpha-ribazole 5'-phosphate.</text>
</comment>
<evidence type="ECO:0000256" key="14">
    <source>
        <dbReference type="ARBA" id="ARBA00025228"/>
    </source>
</evidence>
<keyword evidence="8 19" id="KW-0169">Cobalamin biosynthesis</keyword>
<dbReference type="Proteomes" id="UP000027442">
    <property type="component" value="Unassembled WGS sequence"/>
</dbReference>
<dbReference type="PANTHER" id="PTHR34148">
    <property type="entry name" value="ADENOSYLCOBINAMIDE-GDP RIBAZOLETRANSFERASE"/>
    <property type="match status" value="1"/>
</dbReference>